<evidence type="ECO:0000313" key="3">
    <source>
        <dbReference type="Proteomes" id="UP000185794"/>
    </source>
</evidence>
<dbReference type="EMBL" id="KJ922517">
    <property type="protein sequence ID" value="AIX09818.1"/>
    <property type="molecule type" value="Genomic_DNA"/>
</dbReference>
<evidence type="ECO:0000313" key="2">
    <source>
        <dbReference type="EMBL" id="OKV08126.1"/>
    </source>
</evidence>
<accession>A0A0A0YRD1</accession>
<reference evidence="1" key="1">
    <citation type="journal article" date="2014" name="Mol. Microbiol.">
        <title>Structure and function of Enterotoxigenic Escherichia coli fimbriae from differing assembly pathways.</title>
        <authorList>
            <person name="Mortezaei N."/>
            <person name="Epler C.R."/>
            <person name="Shao P.P."/>
            <person name="Shirdel M."/>
            <person name="Singh B."/>
            <person name="McVeigh A."/>
            <person name="Uhlin B.E."/>
            <person name="Savarino S.J."/>
            <person name="Andersson M."/>
            <person name="Bullitt E."/>
        </authorList>
    </citation>
    <scope>NUCLEOTIDE SEQUENCE</scope>
    <source>
        <strain evidence="1">WS7179A-2</strain>
    </source>
</reference>
<name>A0A0A0YRD1_ECOLX</name>
<reference evidence="1" key="2">
    <citation type="submission" date="2014-05" db="EMBL/GenBank/DDBJ databases">
        <authorList>
            <person name="Pontzer E."/>
            <person name="McVeigh A.L."/>
            <person name="Savarino S.J."/>
        </authorList>
    </citation>
    <scope>NUCLEOTIDE SEQUENCE</scope>
    <source>
        <strain evidence="1">WS7179A-2</strain>
    </source>
</reference>
<organism evidence="1">
    <name type="scientific">Escherichia coli</name>
    <dbReference type="NCBI Taxonomy" id="562"/>
    <lineage>
        <taxon>Bacteria</taxon>
        <taxon>Pseudomonadati</taxon>
        <taxon>Pseudomonadota</taxon>
        <taxon>Gammaproteobacteria</taxon>
        <taxon>Enterobacterales</taxon>
        <taxon>Enterobacteriaceae</taxon>
        <taxon>Escherichia</taxon>
    </lineage>
</organism>
<dbReference type="EMBL" id="LRKC01000139">
    <property type="protein sequence ID" value="OKV08126.1"/>
    <property type="molecule type" value="Genomic_DNA"/>
</dbReference>
<protein>
    <submittedName>
        <fullName evidence="1">CsnG</fullName>
    </submittedName>
    <submittedName>
        <fullName evidence="2">FasG</fullName>
    </submittedName>
</protein>
<evidence type="ECO:0000313" key="1">
    <source>
        <dbReference type="EMBL" id="AIX09818.1"/>
    </source>
</evidence>
<gene>
    <name evidence="2" type="ORF">AWP47_18010</name>
</gene>
<dbReference type="Proteomes" id="UP000185794">
    <property type="component" value="Unassembled WGS sequence"/>
</dbReference>
<proteinExistence type="predicted"/>
<sequence>MLKCLCFGYFTKSLMQRIIKLTYGAGEYATIFTVLFFSAHRCAIAVENNYTISIDKTFDISSITRDWIELGEFPYPKAASNNETHFRCTKGAGKGLCAHTEFRVNGGLQSNPAAYWNGWMRMEPKEVNIGDGEKLIFSAYWKGSPSIRWEETNRKNMKSIFHQYTIGVASIGSSAGSITKWSSGEQGPSLRCGDLGGCTIDTHTYFDNRSGGALKLAVKLPAAFRKGTYTFSNVEVLDLGHTARNASGTTQQSVSAKVYISGKITVPERCYIDTGSGSEIKFNDVSAGASNGEIDKRSFTLKTTCKYINLKLNQYIKVNGRNGLSEYEIFSRDNSNEKALALVMRIVRGDNGEDFYANCEPDHSGRVYFSKEYLLREINGNGLNIHTYNDIIRFSLCKYGIPKDYGEKIIPLTIVSRWSDS</sequence>
<reference evidence="2 3" key="3">
    <citation type="journal article" date="2017" name="Front. Cell. Infect. Microbiol.">
        <title>Chaperone-usher pili loci of human colonization factor-negative enterotoxigenic Escherichia coli.</title>
        <authorList>
            <person name="Del Canto F."/>
            <person name="Vidal R."/>
            <person name="Stine O.C."/>
            <person name="Pop M."/>
        </authorList>
    </citation>
    <scope>NUCLEOTIDE SEQUENCE [LARGE SCALE GENOMIC DNA]</scope>
    <source>
        <strain evidence="2 3">700324</strain>
    </source>
</reference>
<dbReference type="AlphaFoldDB" id="A0A0A0YRD1"/>